<evidence type="ECO:0000313" key="1">
    <source>
        <dbReference type="EMBL" id="KAK8882919.1"/>
    </source>
</evidence>
<proteinExistence type="predicted"/>
<comment type="caution">
    <text evidence="1">The sequence shown here is derived from an EMBL/GenBank/DDBJ whole genome shotgun (WGS) entry which is preliminary data.</text>
</comment>
<dbReference type="EMBL" id="JAPFFF010000009">
    <property type="protein sequence ID" value="KAK8882919.1"/>
    <property type="molecule type" value="Genomic_DNA"/>
</dbReference>
<evidence type="ECO:0000313" key="2">
    <source>
        <dbReference type="Proteomes" id="UP001470230"/>
    </source>
</evidence>
<keyword evidence="2" id="KW-1185">Reference proteome</keyword>
<reference evidence="1 2" key="1">
    <citation type="submission" date="2024-04" db="EMBL/GenBank/DDBJ databases">
        <title>Tritrichomonas musculus Genome.</title>
        <authorList>
            <person name="Alves-Ferreira E."/>
            <person name="Grigg M."/>
            <person name="Lorenzi H."/>
            <person name="Galac M."/>
        </authorList>
    </citation>
    <scope>NUCLEOTIDE SEQUENCE [LARGE SCALE GENOMIC DNA]</scope>
    <source>
        <strain evidence="1 2">EAF2021</strain>
    </source>
</reference>
<sequence>MSSASDVVPQRSSVIDQMLMDEIRSGRRLASSTLNSKVSDISSSNLDAFLCKRRNALVDGEAISVPIAESLEE</sequence>
<protein>
    <submittedName>
        <fullName evidence="1">Uncharacterized protein</fullName>
    </submittedName>
</protein>
<organism evidence="1 2">
    <name type="scientific">Tritrichomonas musculus</name>
    <dbReference type="NCBI Taxonomy" id="1915356"/>
    <lineage>
        <taxon>Eukaryota</taxon>
        <taxon>Metamonada</taxon>
        <taxon>Parabasalia</taxon>
        <taxon>Tritrichomonadida</taxon>
        <taxon>Tritrichomonadidae</taxon>
        <taxon>Tritrichomonas</taxon>
    </lineage>
</organism>
<accession>A0ABR2JVL1</accession>
<name>A0ABR2JVL1_9EUKA</name>
<gene>
    <name evidence="1" type="ORF">M9Y10_045565</name>
</gene>
<dbReference type="Proteomes" id="UP001470230">
    <property type="component" value="Unassembled WGS sequence"/>
</dbReference>